<dbReference type="Pfam" id="PF00474">
    <property type="entry name" value="SSF"/>
    <property type="match status" value="1"/>
</dbReference>
<proteinExistence type="inferred from homology"/>
<feature type="transmembrane region" description="Helical" evidence="8">
    <location>
        <begin position="91"/>
        <end position="110"/>
    </location>
</feature>
<protein>
    <submittedName>
        <fullName evidence="9">Urea transporter</fullName>
    </submittedName>
</protein>
<keyword evidence="3 8" id="KW-0812">Transmembrane</keyword>
<organism evidence="9 10">
    <name type="scientific">Lactarius akahatsu</name>
    <dbReference type="NCBI Taxonomy" id="416441"/>
    <lineage>
        <taxon>Eukaryota</taxon>
        <taxon>Fungi</taxon>
        <taxon>Dikarya</taxon>
        <taxon>Basidiomycota</taxon>
        <taxon>Agaricomycotina</taxon>
        <taxon>Agaricomycetes</taxon>
        <taxon>Russulales</taxon>
        <taxon>Russulaceae</taxon>
        <taxon>Lactarius</taxon>
    </lineage>
</organism>
<evidence type="ECO:0000256" key="3">
    <source>
        <dbReference type="ARBA" id="ARBA00022692"/>
    </source>
</evidence>
<evidence type="ECO:0000256" key="5">
    <source>
        <dbReference type="ARBA" id="ARBA00023136"/>
    </source>
</evidence>
<sequence length="660" mass="69667">MSSANEPVLPQGAGYGVGIGLFFSAFMITLTAIQARYTAFSPKNSEEFSSASRSVKPGLIASGIVSAWTWAATLLQSSAVAYKYGISGPWWYGAGATVQVLLFAQLAAKLKLNAPYAHTWLEIVHARWGRAAHLIFMFFGLATNIIVSSMLILGGSATVTDLTGMHTIAACFLIPLGVAIYVVVGGMRATLLCDYTHTTVLFAIILTFVFTLSAAASRPVSGNAHGSYMTMRSKNGLIFGVINVVGNFATVFQDQAYWQRAIASKPASTVKAYLLGGLAWFAIPFTLATTLGLAAVALTGDPSMRTLTPSDVSAGLPAAAAATALLGKAGAAVMLVLLFLAVTSATSAELIAVSSILTYDVYKKYINPHATEAQVLKVSHAMVAFFALCMGLAGLIFYFIGISMGWLYTFMGVILGSAVVPIALCITWSRANKWGCIGGAVSGFFSGLIAWLVTTSALNGGVINVTTSGGDFEMLAGNLASIGVGGIVAVATSLIWPENFDFDETRALNVAPSTSTHTKEDTFGEEKVGENISEKGQELTETRSVSDDEGPIITPDPDLDPVALDKAFRFAAWSSLFLTFVMLLLIPLPLFFASTVFGVRGLTAWVVIGIIWCFCSTFTVVLYPLWESRAALTQISRGIVKDIFAKGGGKYVTPAPPSGA</sequence>
<feature type="region of interest" description="Disordered" evidence="7">
    <location>
        <begin position="532"/>
        <end position="551"/>
    </location>
</feature>
<evidence type="ECO:0000313" key="10">
    <source>
        <dbReference type="Proteomes" id="UP001201163"/>
    </source>
</evidence>
<dbReference type="Proteomes" id="UP001201163">
    <property type="component" value="Unassembled WGS sequence"/>
</dbReference>
<evidence type="ECO:0000256" key="6">
    <source>
        <dbReference type="RuleBase" id="RU362091"/>
    </source>
</evidence>
<feature type="transmembrane region" description="Helical" evidence="8">
    <location>
        <begin position="236"/>
        <end position="252"/>
    </location>
</feature>
<accession>A0AAD4LND1</accession>
<dbReference type="Gene3D" id="1.20.1730.10">
    <property type="entry name" value="Sodium/glucose cotransporter"/>
    <property type="match status" value="1"/>
</dbReference>
<dbReference type="PANTHER" id="PTHR46154">
    <property type="match status" value="1"/>
</dbReference>
<feature type="transmembrane region" description="Helical" evidence="8">
    <location>
        <begin position="474"/>
        <end position="496"/>
    </location>
</feature>
<dbReference type="CDD" id="cd11476">
    <property type="entry name" value="SLC5sbd_DUR3"/>
    <property type="match status" value="1"/>
</dbReference>
<evidence type="ECO:0000256" key="2">
    <source>
        <dbReference type="ARBA" id="ARBA00006434"/>
    </source>
</evidence>
<reference evidence="9" key="1">
    <citation type="submission" date="2022-01" db="EMBL/GenBank/DDBJ databases">
        <title>Comparative genomics reveals a dynamic genome evolution in the ectomycorrhizal milk-cap (Lactarius) mushrooms.</title>
        <authorList>
            <consortium name="DOE Joint Genome Institute"/>
            <person name="Lebreton A."/>
            <person name="Tang N."/>
            <person name="Kuo A."/>
            <person name="LaButti K."/>
            <person name="Drula E."/>
            <person name="Barry K."/>
            <person name="Clum A."/>
            <person name="Lipzen A."/>
            <person name="Mousain D."/>
            <person name="Ng V."/>
            <person name="Wang R."/>
            <person name="Wang X."/>
            <person name="Dai Y."/>
            <person name="Henrissat B."/>
            <person name="Grigoriev I.V."/>
            <person name="Guerin-Laguette A."/>
            <person name="Yu F."/>
            <person name="Martin F.M."/>
        </authorList>
    </citation>
    <scope>NUCLEOTIDE SEQUENCE</scope>
    <source>
        <strain evidence="9">QP</strain>
    </source>
</reference>
<feature type="transmembrane region" description="Helical" evidence="8">
    <location>
        <begin position="54"/>
        <end position="71"/>
    </location>
</feature>
<feature type="transmembrane region" description="Helical" evidence="8">
    <location>
        <begin position="131"/>
        <end position="153"/>
    </location>
</feature>
<evidence type="ECO:0000256" key="4">
    <source>
        <dbReference type="ARBA" id="ARBA00022989"/>
    </source>
</evidence>
<dbReference type="InterPro" id="IPR001734">
    <property type="entry name" value="Na/solute_symporter"/>
</dbReference>
<keyword evidence="10" id="KW-1185">Reference proteome</keyword>
<keyword evidence="5 8" id="KW-0472">Membrane</keyword>
<feature type="transmembrane region" description="Helical" evidence="8">
    <location>
        <begin position="381"/>
        <end position="400"/>
    </location>
</feature>
<dbReference type="InterPro" id="IPR038377">
    <property type="entry name" value="Na/Glc_symporter_sf"/>
</dbReference>
<comment type="similarity">
    <text evidence="2 6">Belongs to the sodium:solute symporter (SSF) (TC 2.A.21) family.</text>
</comment>
<evidence type="ECO:0000256" key="7">
    <source>
        <dbReference type="SAM" id="MobiDB-lite"/>
    </source>
</evidence>
<dbReference type="PANTHER" id="PTHR46154:SF2">
    <property type="entry name" value="SOLUTE SYMPORTER FAMILY TRANSPORTER (AFU_ORTHOLOGUE AFUA_6G03200)"/>
    <property type="match status" value="1"/>
</dbReference>
<gene>
    <name evidence="9" type="ORF">EDB92DRAFT_2035421</name>
</gene>
<dbReference type="GO" id="GO:0015204">
    <property type="term" value="F:urea transmembrane transporter activity"/>
    <property type="evidence" value="ECO:0007669"/>
    <property type="project" value="InterPro"/>
</dbReference>
<keyword evidence="4 8" id="KW-1133">Transmembrane helix</keyword>
<feature type="transmembrane region" description="Helical" evidence="8">
    <location>
        <begin position="434"/>
        <end position="454"/>
    </location>
</feature>
<feature type="transmembrane region" description="Helical" evidence="8">
    <location>
        <begin position="165"/>
        <end position="184"/>
    </location>
</feature>
<evidence type="ECO:0000256" key="8">
    <source>
        <dbReference type="SAM" id="Phobius"/>
    </source>
</evidence>
<dbReference type="NCBIfam" id="TIGR00813">
    <property type="entry name" value="sss"/>
    <property type="match status" value="1"/>
</dbReference>
<feature type="transmembrane region" description="Helical" evidence="8">
    <location>
        <begin position="570"/>
        <end position="592"/>
    </location>
</feature>
<evidence type="ECO:0000256" key="1">
    <source>
        <dbReference type="ARBA" id="ARBA00004141"/>
    </source>
</evidence>
<dbReference type="EMBL" id="JAKELL010000008">
    <property type="protein sequence ID" value="KAH8996681.1"/>
    <property type="molecule type" value="Genomic_DNA"/>
</dbReference>
<dbReference type="AlphaFoldDB" id="A0AAD4LND1"/>
<dbReference type="GO" id="GO:0005886">
    <property type="term" value="C:plasma membrane"/>
    <property type="evidence" value="ECO:0007669"/>
    <property type="project" value="TreeGrafter"/>
</dbReference>
<feature type="transmembrane region" description="Helical" evidence="8">
    <location>
        <begin position="196"/>
        <end position="216"/>
    </location>
</feature>
<feature type="compositionally biased region" description="Basic and acidic residues" evidence="7">
    <location>
        <begin position="532"/>
        <end position="546"/>
    </location>
</feature>
<dbReference type="PROSITE" id="PS50283">
    <property type="entry name" value="NA_SOLUT_SYMP_3"/>
    <property type="match status" value="1"/>
</dbReference>
<feature type="transmembrane region" description="Helical" evidence="8">
    <location>
        <begin position="406"/>
        <end position="427"/>
    </location>
</feature>
<feature type="transmembrane region" description="Helical" evidence="8">
    <location>
        <begin position="12"/>
        <end position="33"/>
    </location>
</feature>
<feature type="transmembrane region" description="Helical" evidence="8">
    <location>
        <begin position="604"/>
        <end position="626"/>
    </location>
</feature>
<evidence type="ECO:0000313" key="9">
    <source>
        <dbReference type="EMBL" id="KAH8996681.1"/>
    </source>
</evidence>
<feature type="transmembrane region" description="Helical" evidence="8">
    <location>
        <begin position="273"/>
        <end position="298"/>
    </location>
</feature>
<dbReference type="InterPro" id="IPR031155">
    <property type="entry name" value="DUR"/>
</dbReference>
<comment type="caution">
    <text evidence="9">The sequence shown here is derived from an EMBL/GenBank/DDBJ whole genome shotgun (WGS) entry which is preliminary data.</text>
</comment>
<comment type="subcellular location">
    <subcellularLocation>
        <location evidence="1">Membrane</location>
        <topology evidence="1">Multi-pass membrane protein</topology>
    </subcellularLocation>
</comment>
<name>A0AAD4LND1_9AGAM</name>